<accession>A0A1I5G937</accession>
<dbReference type="STRING" id="1527.SAMN04489757_11821"/>
<sequence length="300" mass="34384">MLPIFIYAILAIVYFLQILWLQENLQNGITETGYFAAKYGYVYDYMHNYEGNHSIKPSEESISKSQGNRVNNVPEDYTDNEEKTFDDKRDKIENSVEGLIAKAIDSTFYKIKLKDYVDVESINQSCIQGGYSGIHTYLSSFMEEEDTIDIILVYKVKLPLLFIKVDGFPMVQRVKLRGWSGTKIELKSDTEETNEDSEIVYITEHGRVYHLSKECSHLNLSIKEVHIDDIKGLRNAAGGKYKECEICDKYETGLENHKVYITDYGDRYHKSLGCSGLKRTIIAIPKSEVGDRSPCKRCGK</sequence>
<keyword evidence="4" id="KW-1185">Reference proteome</keyword>
<protein>
    <submittedName>
        <fullName evidence="3">Uncharacterized protein</fullName>
    </submittedName>
</protein>
<dbReference type="EMBL" id="FOWD01000018">
    <property type="protein sequence ID" value="SFO32517.1"/>
    <property type="molecule type" value="Genomic_DNA"/>
</dbReference>
<evidence type="ECO:0000256" key="2">
    <source>
        <dbReference type="SAM" id="Phobius"/>
    </source>
</evidence>
<name>A0A1I5G937_9FIRM</name>
<evidence type="ECO:0000256" key="1">
    <source>
        <dbReference type="SAM" id="MobiDB-lite"/>
    </source>
</evidence>
<dbReference type="Proteomes" id="UP000198806">
    <property type="component" value="Unassembled WGS sequence"/>
</dbReference>
<proteinExistence type="predicted"/>
<reference evidence="3 4" key="1">
    <citation type="submission" date="2016-10" db="EMBL/GenBank/DDBJ databases">
        <authorList>
            <person name="de Groot N.N."/>
        </authorList>
    </citation>
    <scope>NUCLEOTIDE SEQUENCE [LARGE SCALE GENOMIC DNA]</scope>
    <source>
        <strain evidence="3 4">DSM 1283</strain>
    </source>
</reference>
<evidence type="ECO:0000313" key="3">
    <source>
        <dbReference type="EMBL" id="SFO32517.1"/>
    </source>
</evidence>
<evidence type="ECO:0000313" key="4">
    <source>
        <dbReference type="Proteomes" id="UP000198806"/>
    </source>
</evidence>
<keyword evidence="2" id="KW-0472">Membrane</keyword>
<feature type="transmembrane region" description="Helical" evidence="2">
    <location>
        <begin position="5"/>
        <end position="22"/>
    </location>
</feature>
<organism evidence="3 4">
    <name type="scientific">Anaerocolumna aminovalerica</name>
    <dbReference type="NCBI Taxonomy" id="1527"/>
    <lineage>
        <taxon>Bacteria</taxon>
        <taxon>Bacillati</taxon>
        <taxon>Bacillota</taxon>
        <taxon>Clostridia</taxon>
        <taxon>Lachnospirales</taxon>
        <taxon>Lachnospiraceae</taxon>
        <taxon>Anaerocolumna</taxon>
    </lineage>
</organism>
<gene>
    <name evidence="3" type="ORF">SAMN04489757_11821</name>
</gene>
<keyword evidence="2" id="KW-1133">Transmembrane helix</keyword>
<keyword evidence="2" id="KW-0812">Transmembrane</keyword>
<feature type="region of interest" description="Disordered" evidence="1">
    <location>
        <begin position="57"/>
        <end position="78"/>
    </location>
</feature>
<dbReference type="AlphaFoldDB" id="A0A1I5G937"/>